<feature type="compositionally biased region" description="Basic residues" evidence="2">
    <location>
        <begin position="54"/>
        <end position="66"/>
    </location>
</feature>
<dbReference type="SUPFAM" id="SSF50685">
    <property type="entry name" value="Barwin-like endoglucanases"/>
    <property type="match status" value="1"/>
</dbReference>
<dbReference type="Gene3D" id="2.40.40.10">
    <property type="entry name" value="RlpA-like domain"/>
    <property type="match status" value="1"/>
</dbReference>
<comment type="caution">
    <text evidence="5">The sequence shown here is derived from an EMBL/GenBank/DDBJ whole genome shotgun (WGS) entry which is preliminary data.</text>
</comment>
<sequence length="273" mass="28594">MFRSFLAVFALISLVSALASPHMSHAVHRHRSLSARIPAPVAEPLVDPQPVLPKRTRSRRHARRANSGRCKVGSSSSLAQASSTPLAQQTSSTTPLQTTSVTPESTSAAQATSSTPESTVAPATSSTPESTAVPATSATPESTSTSSFVQEQHTSSSQETQPVATTTTTTTPQTTPTTSSAQATSTSGSSDGTTYTGEITYYERPMETPMTILFVASTSISNATDESKSTDVKVVDRCTGCAEYDLDLSPAAFEDLASESVGRLQGATWYFTS</sequence>
<dbReference type="PANTHER" id="PTHR31836">
    <property type="match status" value="1"/>
</dbReference>
<protein>
    <recommendedName>
        <fullName evidence="4">RlpA-like protein double-psi beta-barrel domain-containing protein</fullName>
    </recommendedName>
</protein>
<dbReference type="CDD" id="cd22191">
    <property type="entry name" value="DPBB_RlpA_EXP_N-like"/>
    <property type="match status" value="1"/>
</dbReference>
<dbReference type="RefSeq" id="XP_043043933.1">
    <property type="nucleotide sequence ID" value="XM_043184014.1"/>
</dbReference>
<feature type="domain" description="RlpA-like protein double-psi beta-barrel" evidence="4">
    <location>
        <begin position="219"/>
        <end position="262"/>
    </location>
</feature>
<dbReference type="AlphaFoldDB" id="A0A9P7W0D9"/>
<dbReference type="Proteomes" id="UP000812287">
    <property type="component" value="Unassembled WGS sequence"/>
</dbReference>
<keyword evidence="6" id="KW-1185">Reference proteome</keyword>
<evidence type="ECO:0000313" key="5">
    <source>
        <dbReference type="EMBL" id="KAG7450433.1"/>
    </source>
</evidence>
<name>A0A9P7W0D9_9AGAR</name>
<gene>
    <name evidence="5" type="ORF">BT62DRAFT_916854</name>
</gene>
<accession>A0A9P7W0D9</accession>
<dbReference type="InterPro" id="IPR036908">
    <property type="entry name" value="RlpA-like_sf"/>
</dbReference>
<evidence type="ECO:0000256" key="2">
    <source>
        <dbReference type="SAM" id="MobiDB-lite"/>
    </source>
</evidence>
<keyword evidence="1 3" id="KW-0732">Signal</keyword>
<dbReference type="InterPro" id="IPR051477">
    <property type="entry name" value="Expansin_CellWall"/>
</dbReference>
<feature type="compositionally biased region" description="Low complexity" evidence="2">
    <location>
        <begin position="67"/>
        <end position="196"/>
    </location>
</feature>
<evidence type="ECO:0000259" key="4">
    <source>
        <dbReference type="Pfam" id="PF03330"/>
    </source>
</evidence>
<proteinExistence type="predicted"/>
<feature type="signal peptide" evidence="3">
    <location>
        <begin position="1"/>
        <end position="17"/>
    </location>
</feature>
<dbReference type="Pfam" id="PF03330">
    <property type="entry name" value="DPBB_1"/>
    <property type="match status" value="1"/>
</dbReference>
<evidence type="ECO:0000256" key="1">
    <source>
        <dbReference type="ARBA" id="ARBA00022729"/>
    </source>
</evidence>
<dbReference type="InterPro" id="IPR009009">
    <property type="entry name" value="RlpA-like_DPBB"/>
</dbReference>
<evidence type="ECO:0000313" key="6">
    <source>
        <dbReference type="Proteomes" id="UP000812287"/>
    </source>
</evidence>
<organism evidence="5 6">
    <name type="scientific">Guyanagaster necrorhizus</name>
    <dbReference type="NCBI Taxonomy" id="856835"/>
    <lineage>
        <taxon>Eukaryota</taxon>
        <taxon>Fungi</taxon>
        <taxon>Dikarya</taxon>
        <taxon>Basidiomycota</taxon>
        <taxon>Agaricomycotina</taxon>
        <taxon>Agaricomycetes</taxon>
        <taxon>Agaricomycetidae</taxon>
        <taxon>Agaricales</taxon>
        <taxon>Marasmiineae</taxon>
        <taxon>Physalacriaceae</taxon>
        <taxon>Guyanagaster</taxon>
    </lineage>
</organism>
<dbReference type="PANTHER" id="PTHR31836:SF28">
    <property type="entry name" value="SRCR DOMAIN-CONTAINING PROTEIN-RELATED"/>
    <property type="match status" value="1"/>
</dbReference>
<dbReference type="GeneID" id="66106311"/>
<feature type="chain" id="PRO_5040203082" description="RlpA-like protein double-psi beta-barrel domain-containing protein" evidence="3">
    <location>
        <begin position="18"/>
        <end position="273"/>
    </location>
</feature>
<dbReference type="EMBL" id="MU250526">
    <property type="protein sequence ID" value="KAG7450433.1"/>
    <property type="molecule type" value="Genomic_DNA"/>
</dbReference>
<dbReference type="OrthoDB" id="406505at2759"/>
<feature type="region of interest" description="Disordered" evidence="2">
    <location>
        <begin position="45"/>
        <end position="196"/>
    </location>
</feature>
<reference evidence="5" key="1">
    <citation type="submission" date="2020-11" db="EMBL/GenBank/DDBJ databases">
        <title>Adaptations for nitrogen fixation in a non-lichenized fungal sporocarp promotes dispersal by wood-feeding termites.</title>
        <authorList>
            <consortium name="DOE Joint Genome Institute"/>
            <person name="Koch R.A."/>
            <person name="Yoon G."/>
            <person name="Arayal U."/>
            <person name="Lail K."/>
            <person name="Amirebrahimi M."/>
            <person name="Labutti K."/>
            <person name="Lipzen A."/>
            <person name="Riley R."/>
            <person name="Barry K."/>
            <person name="Henrissat B."/>
            <person name="Grigoriev I.V."/>
            <person name="Herr J.R."/>
            <person name="Aime M.C."/>
        </authorList>
    </citation>
    <scope>NUCLEOTIDE SEQUENCE</scope>
    <source>
        <strain evidence="5">MCA 3950</strain>
    </source>
</reference>
<evidence type="ECO:0000256" key="3">
    <source>
        <dbReference type="SAM" id="SignalP"/>
    </source>
</evidence>